<evidence type="ECO:0000256" key="6">
    <source>
        <dbReference type="ARBA" id="ARBA00023065"/>
    </source>
</evidence>
<dbReference type="InterPro" id="IPR058533">
    <property type="entry name" value="Cation_efflux_TM"/>
</dbReference>
<feature type="compositionally biased region" description="Basic residues" evidence="8">
    <location>
        <begin position="434"/>
        <end position="446"/>
    </location>
</feature>
<dbReference type="GO" id="GO:0098771">
    <property type="term" value="P:inorganic ion homeostasis"/>
    <property type="evidence" value="ECO:0007669"/>
    <property type="project" value="UniProtKB-ARBA"/>
</dbReference>
<dbReference type="GO" id="GO:0016020">
    <property type="term" value="C:membrane"/>
    <property type="evidence" value="ECO:0007669"/>
    <property type="project" value="UniProtKB-SubCell"/>
</dbReference>
<dbReference type="Pfam" id="PF12146">
    <property type="entry name" value="Hydrolase_4"/>
    <property type="match status" value="1"/>
</dbReference>
<protein>
    <recommendedName>
        <fullName evidence="13">Mitochondrial metal transporter 2</fullName>
    </recommendedName>
</protein>
<dbReference type="InterPro" id="IPR029058">
    <property type="entry name" value="AB_hydrolase_fold"/>
</dbReference>
<keyword evidence="5" id="KW-1133">Transmembrane helix</keyword>
<dbReference type="Gene3D" id="1.20.1510.10">
    <property type="entry name" value="Cation efflux protein transmembrane domain"/>
    <property type="match status" value="1"/>
</dbReference>
<dbReference type="FunFam" id="1.20.1510.10:FF:000013">
    <property type="entry name" value="Cation efflux family protein"/>
    <property type="match status" value="1"/>
</dbReference>
<evidence type="ECO:0000313" key="12">
    <source>
        <dbReference type="Proteomes" id="UP001280581"/>
    </source>
</evidence>
<keyword evidence="4" id="KW-0812">Transmembrane</keyword>
<proteinExistence type="inferred from homology"/>
<keyword evidence="3" id="KW-0813">Transport</keyword>
<comment type="similarity">
    <text evidence="2">Belongs to the cation diffusion facilitator (CDF) transporter (TC 2.A.4) family. SLC30A subfamily.</text>
</comment>
<dbReference type="EMBL" id="WVTA01000001">
    <property type="protein sequence ID" value="KAK3216992.1"/>
    <property type="molecule type" value="Genomic_DNA"/>
</dbReference>
<dbReference type="SUPFAM" id="SSF161111">
    <property type="entry name" value="Cation efflux protein transmembrane domain-like"/>
    <property type="match status" value="1"/>
</dbReference>
<evidence type="ECO:0000259" key="10">
    <source>
        <dbReference type="Pfam" id="PF12146"/>
    </source>
</evidence>
<dbReference type="InterPro" id="IPR022742">
    <property type="entry name" value="Hydrolase_4"/>
</dbReference>
<evidence type="ECO:0000256" key="8">
    <source>
        <dbReference type="SAM" id="MobiDB-lite"/>
    </source>
</evidence>
<evidence type="ECO:0000256" key="2">
    <source>
        <dbReference type="ARBA" id="ARBA00008873"/>
    </source>
</evidence>
<dbReference type="SUPFAM" id="SSF53474">
    <property type="entry name" value="alpha/beta-Hydrolases"/>
    <property type="match status" value="1"/>
</dbReference>
<evidence type="ECO:0000256" key="4">
    <source>
        <dbReference type="ARBA" id="ARBA00022692"/>
    </source>
</evidence>
<keyword evidence="6" id="KW-0406">Ion transport</keyword>
<evidence type="ECO:0000256" key="1">
    <source>
        <dbReference type="ARBA" id="ARBA00004141"/>
    </source>
</evidence>
<keyword evidence="12" id="KW-1185">Reference proteome</keyword>
<evidence type="ECO:0000256" key="3">
    <source>
        <dbReference type="ARBA" id="ARBA00022448"/>
    </source>
</evidence>
<dbReference type="InterPro" id="IPR027469">
    <property type="entry name" value="Cation_efflux_TMD_sf"/>
</dbReference>
<evidence type="ECO:0000313" key="11">
    <source>
        <dbReference type="EMBL" id="KAK3216992.1"/>
    </source>
</evidence>
<dbReference type="PANTHER" id="PTHR11614">
    <property type="entry name" value="PHOSPHOLIPASE-RELATED"/>
    <property type="match status" value="1"/>
</dbReference>
<dbReference type="FunFam" id="3.30.70.1350:FF:000010">
    <property type="entry name" value="Cation efflux family protein, putative"/>
    <property type="match status" value="1"/>
</dbReference>
<evidence type="ECO:0000256" key="5">
    <source>
        <dbReference type="ARBA" id="ARBA00022989"/>
    </source>
</evidence>
<name>A0AAN6M983_9PLEO</name>
<dbReference type="AlphaFoldDB" id="A0AAN6M983"/>
<sequence>MSTVEGWHTVEDGKKLYTKTWKTQGPAKARLVFIHGFSDHCNTYNHFFPTLASRGIEVYTFDQRGWGRSVETPKQRGDTGPTTRVLDDITSFLRTVIPCSIPLFLMGHSMGGGEVLLYMSVGPADVRKHIRGYLLESPFVDFDPKSKPSFVTVFFGRLAGKLMPHHQLTNPLDVKLITRDPVVQQQFLDDDLCHDTGTLQGLAGMLDRTADLAAGKVKIGDNAGEGGVTRVFIGHGDKDGVTSYQATKTLAERLPVKDKEFKTYAGYYHRLHDEPSPDKEVFMDDVANWITARSGEAVQRRTPAAPEEGQKVPFTCKTGTLQLKDSRRPTFAFRIPPMFLHHRRNGLPVISQLGRVCSRPPFTLPPNLSSAPTKALRAGPSIVRQLRVLRTQTARDSQINSRVVLNWSTTAHRIRHISPCTATMSATQSQTRSHAGHSHHGHHHHHDNTYLVSKNKNDAGVRITRIGLYVNLGMAVGKGVGGYVFHSQGNDIMTLATVSWSLKPPSERFPSGYGKVESLGSLGVSGILLGGGLMMGWAALIALAQQFFPEAAHIAAEWGLLPHSHGHSHGAEALGPNINAAWLAGGSILIKEWLYHATLKIAKERKSSVLASNAYHHRVDSLTAFVALLMIFGSNILQNASWLDPVGGLVISFMVIQAGVGNTKSALYELADVGVEAEMRDNVRKAATKALADANIGASNDVSVRHVQGVKSGQNYLMDVEVGVPGSYSVDQTREIENLVRERVGGKVRGVKKVRVRFVSNTADQPDFLDEFIKPSDVGNLSPEPETEHDHSHEHEHKQDGSVKKRK</sequence>
<dbReference type="Pfam" id="PF01545">
    <property type="entry name" value="Cation_efflux"/>
    <property type="match status" value="1"/>
</dbReference>
<dbReference type="GO" id="GO:0005739">
    <property type="term" value="C:mitochondrion"/>
    <property type="evidence" value="ECO:0007669"/>
    <property type="project" value="UniProtKB-ARBA"/>
</dbReference>
<dbReference type="InterPro" id="IPR036837">
    <property type="entry name" value="Cation_efflux_CTD_sf"/>
</dbReference>
<dbReference type="InterPro" id="IPR051044">
    <property type="entry name" value="MAG_DAG_Lipase"/>
</dbReference>
<dbReference type="Gene3D" id="3.30.70.1350">
    <property type="entry name" value="Cation efflux protein, cytoplasmic domain"/>
    <property type="match status" value="1"/>
</dbReference>
<feature type="domain" description="Serine aminopeptidase S33" evidence="10">
    <location>
        <begin position="26"/>
        <end position="275"/>
    </location>
</feature>
<feature type="compositionally biased region" description="Basic and acidic residues" evidence="8">
    <location>
        <begin position="786"/>
        <end position="807"/>
    </location>
</feature>
<accession>A0AAN6M983</accession>
<evidence type="ECO:0000256" key="7">
    <source>
        <dbReference type="ARBA" id="ARBA00023136"/>
    </source>
</evidence>
<dbReference type="GO" id="GO:0030003">
    <property type="term" value="P:intracellular monoatomic cation homeostasis"/>
    <property type="evidence" value="ECO:0007669"/>
    <property type="project" value="UniProtKB-ARBA"/>
</dbReference>
<comment type="caution">
    <text evidence="11">The sequence shown here is derived from an EMBL/GenBank/DDBJ whole genome shotgun (WGS) entry which is preliminary data.</text>
</comment>
<evidence type="ECO:0000259" key="9">
    <source>
        <dbReference type="Pfam" id="PF01545"/>
    </source>
</evidence>
<organism evidence="11 12">
    <name type="scientific">Pseudopithomyces chartarum</name>
    <dbReference type="NCBI Taxonomy" id="1892770"/>
    <lineage>
        <taxon>Eukaryota</taxon>
        <taxon>Fungi</taxon>
        <taxon>Dikarya</taxon>
        <taxon>Ascomycota</taxon>
        <taxon>Pezizomycotina</taxon>
        <taxon>Dothideomycetes</taxon>
        <taxon>Pleosporomycetidae</taxon>
        <taxon>Pleosporales</taxon>
        <taxon>Massarineae</taxon>
        <taxon>Didymosphaeriaceae</taxon>
        <taxon>Pseudopithomyces</taxon>
    </lineage>
</organism>
<dbReference type="FunFam" id="3.40.50.1820:FF:000255">
    <property type="entry name" value="Alpha/beta hydrolase, putative"/>
    <property type="match status" value="1"/>
</dbReference>
<dbReference type="Gene3D" id="3.40.50.1820">
    <property type="entry name" value="alpha/beta hydrolase"/>
    <property type="match status" value="1"/>
</dbReference>
<feature type="region of interest" description="Disordered" evidence="8">
    <location>
        <begin position="769"/>
        <end position="807"/>
    </location>
</feature>
<reference evidence="11 12" key="1">
    <citation type="submission" date="2021-02" db="EMBL/GenBank/DDBJ databases">
        <title>Genome assembly of Pseudopithomyces chartarum.</title>
        <authorList>
            <person name="Jauregui R."/>
            <person name="Singh J."/>
            <person name="Voisey C."/>
        </authorList>
    </citation>
    <scope>NUCLEOTIDE SEQUENCE [LARGE SCALE GENOMIC DNA]</scope>
    <source>
        <strain evidence="11 12">AGR01</strain>
    </source>
</reference>
<feature type="domain" description="Cation efflux protein transmembrane" evidence="9">
    <location>
        <begin position="490"/>
        <end position="670"/>
    </location>
</feature>
<gene>
    <name evidence="11" type="ORF">GRF29_1g1624938</name>
</gene>
<feature type="region of interest" description="Disordered" evidence="8">
    <location>
        <begin position="426"/>
        <end position="448"/>
    </location>
</feature>
<dbReference type="GO" id="GO:0008324">
    <property type="term" value="F:monoatomic cation transmembrane transporter activity"/>
    <property type="evidence" value="ECO:0007669"/>
    <property type="project" value="InterPro"/>
</dbReference>
<comment type="subcellular location">
    <subcellularLocation>
        <location evidence="1">Membrane</location>
        <topology evidence="1">Multi-pass membrane protein</topology>
    </subcellularLocation>
</comment>
<dbReference type="Proteomes" id="UP001280581">
    <property type="component" value="Unassembled WGS sequence"/>
</dbReference>
<evidence type="ECO:0008006" key="13">
    <source>
        <dbReference type="Google" id="ProtNLM"/>
    </source>
</evidence>
<keyword evidence="7" id="KW-0472">Membrane</keyword>